<dbReference type="AlphaFoldDB" id="A0A0N4ZFH0"/>
<feature type="domain" description="Arf-GAP" evidence="6">
    <location>
        <begin position="9"/>
        <end position="133"/>
    </location>
</feature>
<dbReference type="Proteomes" id="UP000038045">
    <property type="component" value="Unplaced"/>
</dbReference>
<evidence type="ECO:0000256" key="2">
    <source>
        <dbReference type="ARBA" id="ARBA00022723"/>
    </source>
</evidence>
<keyword evidence="2" id="KW-0479">Metal-binding</keyword>
<dbReference type="Pfam" id="PF01412">
    <property type="entry name" value="ArfGap"/>
    <property type="match status" value="1"/>
</dbReference>
<dbReference type="WBParaSite" id="PTRK_0000650000.1">
    <property type="protein sequence ID" value="PTRK_0000650000.1"/>
    <property type="gene ID" value="PTRK_0000650000"/>
</dbReference>
<accession>A0A0N4ZFH0</accession>
<keyword evidence="7" id="KW-1185">Reference proteome</keyword>
<dbReference type="PANTHER" id="PTHR46395">
    <property type="entry name" value="ADP-RIBOSYLATION FACTOR GTPASE-ACTIVATING PROTEIN 1"/>
    <property type="match status" value="1"/>
</dbReference>
<dbReference type="GO" id="GO:0005096">
    <property type="term" value="F:GTPase activator activity"/>
    <property type="evidence" value="ECO:0007669"/>
    <property type="project" value="UniProtKB-KW"/>
</dbReference>
<dbReference type="PANTHER" id="PTHR46395:SF1">
    <property type="entry name" value="ADP-RIBOSYLATION FACTOR GTPASE-ACTIVATING PROTEIN 1"/>
    <property type="match status" value="1"/>
</dbReference>
<name>A0A0N4ZFH0_PARTI</name>
<reference evidence="8" key="1">
    <citation type="submission" date="2017-02" db="UniProtKB">
        <authorList>
            <consortium name="WormBaseParasite"/>
        </authorList>
    </citation>
    <scope>IDENTIFICATION</scope>
</reference>
<evidence type="ECO:0000256" key="4">
    <source>
        <dbReference type="ARBA" id="ARBA00022833"/>
    </source>
</evidence>
<dbReference type="GO" id="GO:0032012">
    <property type="term" value="P:regulation of ARF protein signal transduction"/>
    <property type="evidence" value="ECO:0007669"/>
    <property type="project" value="TreeGrafter"/>
</dbReference>
<evidence type="ECO:0000256" key="3">
    <source>
        <dbReference type="ARBA" id="ARBA00022771"/>
    </source>
</evidence>
<dbReference type="Gene3D" id="1.10.220.150">
    <property type="entry name" value="Arf GTPase activating protein"/>
    <property type="match status" value="1"/>
</dbReference>
<keyword evidence="3 5" id="KW-0863">Zinc-finger</keyword>
<dbReference type="CDD" id="cd08830">
    <property type="entry name" value="ArfGap_ArfGap1"/>
    <property type="match status" value="1"/>
</dbReference>
<evidence type="ECO:0000313" key="8">
    <source>
        <dbReference type="WBParaSite" id="PTRK_0000650000.1"/>
    </source>
</evidence>
<evidence type="ECO:0000256" key="5">
    <source>
        <dbReference type="PROSITE-ProRule" id="PRU00288"/>
    </source>
</evidence>
<evidence type="ECO:0000259" key="6">
    <source>
        <dbReference type="PROSITE" id="PS50115"/>
    </source>
</evidence>
<dbReference type="InterPro" id="IPR038508">
    <property type="entry name" value="ArfGAP_dom_sf"/>
</dbReference>
<dbReference type="STRING" id="131310.A0A0N4ZFH0"/>
<organism evidence="7 8">
    <name type="scientific">Parastrongyloides trichosuri</name>
    <name type="common">Possum-specific nematode worm</name>
    <dbReference type="NCBI Taxonomy" id="131310"/>
    <lineage>
        <taxon>Eukaryota</taxon>
        <taxon>Metazoa</taxon>
        <taxon>Ecdysozoa</taxon>
        <taxon>Nematoda</taxon>
        <taxon>Chromadorea</taxon>
        <taxon>Rhabditida</taxon>
        <taxon>Tylenchina</taxon>
        <taxon>Panagrolaimomorpha</taxon>
        <taxon>Strongyloidoidea</taxon>
        <taxon>Strongyloididae</taxon>
        <taxon>Parastrongyloides</taxon>
    </lineage>
</organism>
<proteinExistence type="predicted"/>
<keyword evidence="1" id="KW-0343">GTPase activation</keyword>
<keyword evidence="4" id="KW-0862">Zinc</keyword>
<dbReference type="SMART" id="SM00105">
    <property type="entry name" value="ArfGap"/>
    <property type="match status" value="1"/>
</dbReference>
<dbReference type="SUPFAM" id="SSF57863">
    <property type="entry name" value="ArfGap/RecO-like zinc finger"/>
    <property type="match status" value="1"/>
</dbReference>
<evidence type="ECO:0000313" key="7">
    <source>
        <dbReference type="Proteomes" id="UP000038045"/>
    </source>
</evidence>
<dbReference type="GO" id="GO:0008270">
    <property type="term" value="F:zinc ion binding"/>
    <property type="evidence" value="ECO:0007669"/>
    <property type="project" value="UniProtKB-KW"/>
</dbReference>
<dbReference type="InterPro" id="IPR037278">
    <property type="entry name" value="ARFGAP/RecO"/>
</dbReference>
<evidence type="ECO:0000256" key="1">
    <source>
        <dbReference type="ARBA" id="ARBA00022468"/>
    </source>
</evidence>
<dbReference type="GO" id="GO:0030100">
    <property type="term" value="P:regulation of endocytosis"/>
    <property type="evidence" value="ECO:0007669"/>
    <property type="project" value="TreeGrafter"/>
</dbReference>
<dbReference type="GO" id="GO:0000139">
    <property type="term" value="C:Golgi membrane"/>
    <property type="evidence" value="ECO:0007669"/>
    <property type="project" value="TreeGrafter"/>
</dbReference>
<dbReference type="InterPro" id="IPR001164">
    <property type="entry name" value="ArfGAP_dom"/>
</dbReference>
<dbReference type="PROSITE" id="PS50115">
    <property type="entry name" value="ARFGAP"/>
    <property type="match status" value="1"/>
</dbReference>
<dbReference type="PRINTS" id="PR00405">
    <property type="entry name" value="REVINTRACTNG"/>
</dbReference>
<sequence length="204" mass="23784">MTLIHNSKLKFLHDIRSRQNNNKCFECCAENPTWVSVSYGIWICLYCAGKHRSLGVHISFVRSIEMDALTDMELKKLLVGGNDRARLFFSQCYKNYSGDHKNLSKNNFNKIYNSLPAELLREKVTTEAEGNQWSMENGLEKLLELEQLDFMNEEIKENYEKDMWNFQGINVKKENRNFGRNINKNFIKIWNKLSGKQKSTLGGA</sequence>
<protein>
    <submittedName>
        <fullName evidence="8">Arf-GAP domain-containing protein</fullName>
    </submittedName>
</protein>